<dbReference type="PANTHER" id="PTHR30429">
    <property type="entry name" value="D-METHIONINE-BINDING LIPOPROTEIN METQ"/>
    <property type="match status" value="1"/>
</dbReference>
<dbReference type="STRING" id="1484.SA87_07960"/>
<dbReference type="RefSeq" id="WP_066198175.1">
    <property type="nucleotide sequence ID" value="NZ_CBCSAS010000001.1"/>
</dbReference>
<dbReference type="Gene3D" id="3.40.190.10">
    <property type="entry name" value="Periplasmic binding protein-like II"/>
    <property type="match status" value="2"/>
</dbReference>
<dbReference type="EMBL" id="JXBB01000002">
    <property type="protein sequence ID" value="OAR05295.1"/>
    <property type="molecule type" value="Genomic_DNA"/>
</dbReference>
<comment type="similarity">
    <text evidence="6">Belongs to the nlpA lipoprotein family.</text>
</comment>
<evidence type="ECO:0000256" key="6">
    <source>
        <dbReference type="PIRNR" id="PIRNR002854"/>
    </source>
</evidence>
<keyword evidence="3" id="KW-0472">Membrane</keyword>
<evidence type="ECO:0000256" key="1">
    <source>
        <dbReference type="ARBA" id="ARBA00004635"/>
    </source>
</evidence>
<dbReference type="Proteomes" id="UP000243024">
    <property type="component" value="Unassembled WGS sequence"/>
</dbReference>
<accession>A0A132MGG0</accession>
<evidence type="ECO:0000256" key="3">
    <source>
        <dbReference type="ARBA" id="ARBA00023136"/>
    </source>
</evidence>
<dbReference type="PANTHER" id="PTHR30429:SF0">
    <property type="entry name" value="METHIONINE-BINDING LIPOPROTEIN METQ"/>
    <property type="match status" value="1"/>
</dbReference>
<gene>
    <name evidence="10" type="ORF">SA87_07960</name>
</gene>
<feature type="signal peptide" evidence="9">
    <location>
        <begin position="1"/>
        <end position="28"/>
    </location>
</feature>
<dbReference type="CDD" id="cd13597">
    <property type="entry name" value="PBP2_lipoprotein_Tp32"/>
    <property type="match status" value="1"/>
</dbReference>
<proteinExistence type="inferred from homology"/>
<evidence type="ECO:0000256" key="5">
    <source>
        <dbReference type="ARBA" id="ARBA00023288"/>
    </source>
</evidence>
<evidence type="ECO:0000256" key="7">
    <source>
        <dbReference type="PIRSR" id="PIRSR002854-1"/>
    </source>
</evidence>
<organism evidence="10 11">
    <name type="scientific">Hydrogenibacillus schlegelii</name>
    <name type="common">Bacillus schlegelii</name>
    <dbReference type="NCBI Taxonomy" id="1484"/>
    <lineage>
        <taxon>Bacteria</taxon>
        <taxon>Bacillati</taxon>
        <taxon>Bacillota</taxon>
        <taxon>Bacilli</taxon>
        <taxon>Bacillales</taxon>
        <taxon>Bacillales Family X. Incertae Sedis</taxon>
        <taxon>Hydrogenibacillus</taxon>
    </lineage>
</organism>
<feature type="lipid moiety-binding region" description="S-diacylglycerol cysteine" evidence="7">
    <location>
        <position position="24"/>
    </location>
</feature>
<sequence>MFRRPFKGGAIFLVLAALLILGACGTKTAPGEGTGPAGGESKTDSAKPETLTVGASQEPHAQILNDVVKPKLKDEGIDLKVVVFQDYVQPNVKLAEKELDANYFQHIPFLEKTNQEKGYDLIPVCGVHIEPLGAYVAKGKNYKSAADLPDGATIAITNDPTNQGRMLLLLEREGLIKLAEGKGASATTTDIVENPKHLKFLPMDAPLLPRALEDPKVDLALINTNFALQAGLNPTKDAIFMEDKTSPYVNVVAVRPESKEDPRIQKLCDVLLSDDVKQYIEEKYQGAVVPAQVRY</sequence>
<evidence type="ECO:0000313" key="10">
    <source>
        <dbReference type="EMBL" id="OAR05295.1"/>
    </source>
</evidence>
<feature type="chain" id="PRO_5007452479" description="Lipoprotein" evidence="9">
    <location>
        <begin position="29"/>
        <end position="295"/>
    </location>
</feature>
<dbReference type="AlphaFoldDB" id="A0A132MGG0"/>
<evidence type="ECO:0000313" key="11">
    <source>
        <dbReference type="Proteomes" id="UP000243024"/>
    </source>
</evidence>
<evidence type="ECO:0000256" key="9">
    <source>
        <dbReference type="SAM" id="SignalP"/>
    </source>
</evidence>
<dbReference type="GO" id="GO:0016020">
    <property type="term" value="C:membrane"/>
    <property type="evidence" value="ECO:0007669"/>
    <property type="project" value="UniProtKB-SubCell"/>
</dbReference>
<keyword evidence="2 9" id="KW-0732">Signal</keyword>
<reference evidence="10 11" key="1">
    <citation type="submission" date="2015-09" db="EMBL/GenBank/DDBJ databases">
        <title>Draft genome sequence of Hydrogenibacillus schlegelii DSM 2000.</title>
        <authorList>
            <person name="Hemp J."/>
        </authorList>
    </citation>
    <scope>NUCLEOTIDE SEQUENCE [LARGE SCALE GENOMIC DNA]</scope>
    <source>
        <strain evidence="10 11">MA 48</strain>
    </source>
</reference>
<dbReference type="OrthoDB" id="9812878at2"/>
<dbReference type="Pfam" id="PF03180">
    <property type="entry name" value="Lipoprotein_9"/>
    <property type="match status" value="1"/>
</dbReference>
<keyword evidence="4" id="KW-0564">Palmitate</keyword>
<keyword evidence="11" id="KW-1185">Reference proteome</keyword>
<comment type="subcellular location">
    <subcellularLocation>
        <location evidence="1">Membrane</location>
        <topology evidence="1">Lipid-anchor</topology>
    </subcellularLocation>
</comment>
<comment type="caution">
    <text evidence="10">The sequence shown here is derived from an EMBL/GenBank/DDBJ whole genome shotgun (WGS) entry which is preliminary data.</text>
</comment>
<dbReference type="InterPro" id="IPR004872">
    <property type="entry name" value="Lipoprotein_NlpA"/>
</dbReference>
<name>A0A132MGG0_HYDSH</name>
<keyword evidence="5 6" id="KW-0449">Lipoprotein</keyword>
<feature type="region of interest" description="Disordered" evidence="8">
    <location>
        <begin position="30"/>
        <end position="52"/>
    </location>
</feature>
<evidence type="ECO:0000256" key="2">
    <source>
        <dbReference type="ARBA" id="ARBA00022729"/>
    </source>
</evidence>
<dbReference type="SUPFAM" id="SSF53850">
    <property type="entry name" value="Periplasmic binding protein-like II"/>
    <property type="match status" value="1"/>
</dbReference>
<dbReference type="PIRSF" id="PIRSF002854">
    <property type="entry name" value="MetQ"/>
    <property type="match status" value="1"/>
</dbReference>
<evidence type="ECO:0000256" key="4">
    <source>
        <dbReference type="ARBA" id="ARBA00023139"/>
    </source>
</evidence>
<protein>
    <recommendedName>
        <fullName evidence="6">Lipoprotein</fullName>
    </recommendedName>
</protein>
<evidence type="ECO:0000256" key="8">
    <source>
        <dbReference type="SAM" id="MobiDB-lite"/>
    </source>
</evidence>
<dbReference type="PROSITE" id="PS51257">
    <property type="entry name" value="PROKAR_LIPOPROTEIN"/>
    <property type="match status" value="1"/>
</dbReference>